<sequence>GGVQNCVGKALQPGDSCVFTYTFHPAAVGAKSDHTAISIDGTTYPNSTSYSITLFGTGIGTAKYSVGGTLNGLVGSGLVLNLNSGVQTLPIVANGKFAFPTALADGSAYAVSVNTQPSAPAQVCSVTNGAGNLNGADVTGIVVECAPPTVNGVCGSDNGSTLSVTPTHLCSAGTPSAVSGSGPWNWSCAGDHGGSTATCSANASAGKLQLSGNGNAIGNGAATPNVSNGTDFGHIQAGAQAAHSFSIGNIASVSPAATGKPQASTDN</sequence>
<gene>
    <name evidence="1" type="ORF">S01H1_40997</name>
</gene>
<dbReference type="InterPro" id="IPR013783">
    <property type="entry name" value="Ig-like_fold"/>
</dbReference>
<organism evidence="1">
    <name type="scientific">marine sediment metagenome</name>
    <dbReference type="NCBI Taxonomy" id="412755"/>
    <lineage>
        <taxon>unclassified sequences</taxon>
        <taxon>metagenomes</taxon>
        <taxon>ecological metagenomes</taxon>
    </lineage>
</organism>
<feature type="non-terminal residue" evidence="1">
    <location>
        <position position="1"/>
    </location>
</feature>
<accession>X0VDE6</accession>
<protein>
    <submittedName>
        <fullName evidence="1">Uncharacterized protein</fullName>
    </submittedName>
</protein>
<name>X0VDE6_9ZZZZ</name>
<dbReference type="EMBL" id="BARS01025983">
    <property type="protein sequence ID" value="GAG10473.1"/>
    <property type="molecule type" value="Genomic_DNA"/>
</dbReference>
<dbReference type="Gene3D" id="2.60.40.10">
    <property type="entry name" value="Immunoglobulins"/>
    <property type="match status" value="1"/>
</dbReference>
<proteinExistence type="predicted"/>
<evidence type="ECO:0000313" key="1">
    <source>
        <dbReference type="EMBL" id="GAG10473.1"/>
    </source>
</evidence>
<comment type="caution">
    <text evidence="1">The sequence shown here is derived from an EMBL/GenBank/DDBJ whole genome shotgun (WGS) entry which is preliminary data.</text>
</comment>
<dbReference type="AlphaFoldDB" id="X0VDE6"/>
<reference evidence="1" key="1">
    <citation type="journal article" date="2014" name="Front. Microbiol.">
        <title>High frequency of phylogenetically diverse reductive dehalogenase-homologous genes in deep subseafloor sedimentary metagenomes.</title>
        <authorList>
            <person name="Kawai M."/>
            <person name="Futagami T."/>
            <person name="Toyoda A."/>
            <person name="Takaki Y."/>
            <person name="Nishi S."/>
            <person name="Hori S."/>
            <person name="Arai W."/>
            <person name="Tsubouchi T."/>
            <person name="Morono Y."/>
            <person name="Uchiyama I."/>
            <person name="Ito T."/>
            <person name="Fujiyama A."/>
            <person name="Inagaki F."/>
            <person name="Takami H."/>
        </authorList>
    </citation>
    <scope>NUCLEOTIDE SEQUENCE</scope>
    <source>
        <strain evidence="1">Expedition CK06-06</strain>
    </source>
</reference>
<feature type="non-terminal residue" evidence="1">
    <location>
        <position position="267"/>
    </location>
</feature>